<dbReference type="GO" id="GO:0016020">
    <property type="term" value="C:membrane"/>
    <property type="evidence" value="ECO:0007669"/>
    <property type="project" value="UniProtKB-SubCell"/>
</dbReference>
<feature type="transmembrane region" description="Helical" evidence="6">
    <location>
        <begin position="57"/>
        <end position="76"/>
    </location>
</feature>
<comment type="caution">
    <text evidence="8">The sequence shown here is derived from an EMBL/GenBank/DDBJ whole genome shotgun (WGS) entry which is preliminary data.</text>
</comment>
<feature type="domain" description="Major facilitator superfamily (MFS) profile" evidence="7">
    <location>
        <begin position="1"/>
        <end position="475"/>
    </location>
</feature>
<keyword evidence="5 6" id="KW-0472">Membrane</keyword>
<comment type="subcellular location">
    <subcellularLocation>
        <location evidence="1">Membrane</location>
        <topology evidence="1">Multi-pass membrane protein</topology>
    </subcellularLocation>
</comment>
<evidence type="ECO:0000256" key="1">
    <source>
        <dbReference type="ARBA" id="ARBA00004141"/>
    </source>
</evidence>
<feature type="transmembrane region" description="Helical" evidence="6">
    <location>
        <begin position="23"/>
        <end position="45"/>
    </location>
</feature>
<dbReference type="CDD" id="cd17330">
    <property type="entry name" value="MFS_SLC46_TetA_like"/>
    <property type="match status" value="1"/>
</dbReference>
<organism evidence="8 9">
    <name type="scientific">Gomphillus americanus</name>
    <dbReference type="NCBI Taxonomy" id="1940652"/>
    <lineage>
        <taxon>Eukaryota</taxon>
        <taxon>Fungi</taxon>
        <taxon>Dikarya</taxon>
        <taxon>Ascomycota</taxon>
        <taxon>Pezizomycotina</taxon>
        <taxon>Lecanoromycetes</taxon>
        <taxon>OSLEUM clade</taxon>
        <taxon>Ostropomycetidae</taxon>
        <taxon>Ostropales</taxon>
        <taxon>Graphidaceae</taxon>
        <taxon>Gomphilloideae</taxon>
        <taxon>Gomphillus</taxon>
    </lineage>
</organism>
<dbReference type="Proteomes" id="UP000664169">
    <property type="component" value="Unassembled WGS sequence"/>
</dbReference>
<dbReference type="Pfam" id="PF07690">
    <property type="entry name" value="MFS_1"/>
    <property type="match status" value="1"/>
</dbReference>
<dbReference type="EMBL" id="CAJPDQ010000020">
    <property type="protein sequence ID" value="CAF9923753.1"/>
    <property type="molecule type" value="Genomic_DNA"/>
</dbReference>
<evidence type="ECO:0000256" key="2">
    <source>
        <dbReference type="ARBA" id="ARBA00022448"/>
    </source>
</evidence>
<feature type="transmembrane region" description="Helical" evidence="6">
    <location>
        <begin position="320"/>
        <end position="344"/>
    </location>
</feature>
<dbReference type="OrthoDB" id="10262656at2759"/>
<evidence type="ECO:0000313" key="9">
    <source>
        <dbReference type="Proteomes" id="UP000664169"/>
    </source>
</evidence>
<evidence type="ECO:0000256" key="5">
    <source>
        <dbReference type="ARBA" id="ARBA00023136"/>
    </source>
</evidence>
<gene>
    <name evidence="8" type="ORF">GOMPHAMPRED_003439</name>
</gene>
<evidence type="ECO:0000256" key="6">
    <source>
        <dbReference type="SAM" id="Phobius"/>
    </source>
</evidence>
<sequence length="492" mass="53475">MSIFPYIYYMIEDFGITKSTTQIAIYAGMVTSSFALAEFSTSVLWGRLSDKIGRKPVLLCGLAGTAVSMIIFGFSTNLPMALLARALGGFLNGNIAVLQTTVAELVTVKEHQPRAYSIMPFVWCLGSILGPAIGGALAQPVKSYPAIFPRGSVFDTYPFLLSNLVCVVILCCGFMVGVLFLHETHSKFRDGKDFGISLGNRLLAIFKKSEEAAGSEEDCGPTKAEEKARLLSDEASYRDSESSSRRSSVSTEEIIDPEPVAAPKAFSKSVIMNIVAYGLIAYHAISFDQMMPIFLSSPVSDQPASSFLKFTGGFGYSSQFVGLMLAVQGVYSMFAQIILFPYAIRRWGALNTFRTTIMVWPLLYIITPYVVFLPTELQTVGIMFCLTWRITAQCLSFPTMQILITNSAPSMLVLGLINGIAASTASLARAFGPTLSGSLFSFGLSIGYVGLAWWIVGAISIVGAVQSFWMTEDKGRLDVVEDDKTPEALEQQ</sequence>
<feature type="transmembrane region" description="Helical" evidence="6">
    <location>
        <begin position="451"/>
        <end position="469"/>
    </location>
</feature>
<keyword evidence="9" id="KW-1185">Reference proteome</keyword>
<dbReference type="Gene3D" id="1.20.1250.20">
    <property type="entry name" value="MFS general substrate transporter like domains"/>
    <property type="match status" value="1"/>
</dbReference>
<evidence type="ECO:0000313" key="8">
    <source>
        <dbReference type="EMBL" id="CAF9923753.1"/>
    </source>
</evidence>
<dbReference type="InterPro" id="IPR011701">
    <property type="entry name" value="MFS"/>
</dbReference>
<evidence type="ECO:0000256" key="3">
    <source>
        <dbReference type="ARBA" id="ARBA00022692"/>
    </source>
</evidence>
<protein>
    <recommendedName>
        <fullName evidence="7">Major facilitator superfamily (MFS) profile domain-containing protein</fullName>
    </recommendedName>
</protein>
<dbReference type="PROSITE" id="PS50850">
    <property type="entry name" value="MFS"/>
    <property type="match status" value="1"/>
</dbReference>
<keyword evidence="3 6" id="KW-0812">Transmembrane</keyword>
<dbReference type="PANTHER" id="PTHR23504:SF15">
    <property type="entry name" value="MAJOR FACILITATOR SUPERFAMILY (MFS) PROFILE DOMAIN-CONTAINING PROTEIN"/>
    <property type="match status" value="1"/>
</dbReference>
<feature type="transmembrane region" description="Helical" evidence="6">
    <location>
        <begin position="274"/>
        <end position="295"/>
    </location>
</feature>
<evidence type="ECO:0000256" key="4">
    <source>
        <dbReference type="ARBA" id="ARBA00022989"/>
    </source>
</evidence>
<keyword evidence="4 6" id="KW-1133">Transmembrane helix</keyword>
<reference evidence="8" key="1">
    <citation type="submission" date="2021-03" db="EMBL/GenBank/DDBJ databases">
        <authorList>
            <person name="Tagirdzhanova G."/>
        </authorList>
    </citation>
    <scope>NUCLEOTIDE SEQUENCE</scope>
</reference>
<feature type="transmembrane region" description="Helical" evidence="6">
    <location>
        <begin position="159"/>
        <end position="181"/>
    </location>
</feature>
<dbReference type="GO" id="GO:0022857">
    <property type="term" value="F:transmembrane transporter activity"/>
    <property type="evidence" value="ECO:0007669"/>
    <property type="project" value="InterPro"/>
</dbReference>
<dbReference type="PANTHER" id="PTHR23504">
    <property type="entry name" value="MAJOR FACILITATOR SUPERFAMILY DOMAIN-CONTAINING PROTEIN 10"/>
    <property type="match status" value="1"/>
</dbReference>
<dbReference type="InterPro" id="IPR020846">
    <property type="entry name" value="MFS_dom"/>
</dbReference>
<name>A0A8H3ILV1_9LECA</name>
<dbReference type="SUPFAM" id="SSF103473">
    <property type="entry name" value="MFS general substrate transporter"/>
    <property type="match status" value="1"/>
</dbReference>
<feature type="transmembrane region" description="Helical" evidence="6">
    <location>
        <begin position="356"/>
        <end position="374"/>
    </location>
</feature>
<keyword evidence="2" id="KW-0813">Transport</keyword>
<feature type="transmembrane region" description="Helical" evidence="6">
    <location>
        <begin position="118"/>
        <end position="139"/>
    </location>
</feature>
<proteinExistence type="predicted"/>
<dbReference type="AlphaFoldDB" id="A0A8H3ILV1"/>
<dbReference type="InterPro" id="IPR036259">
    <property type="entry name" value="MFS_trans_sf"/>
</dbReference>
<accession>A0A8H3ILV1</accession>
<feature type="transmembrane region" description="Helical" evidence="6">
    <location>
        <begin position="82"/>
        <end position="106"/>
    </location>
</feature>
<evidence type="ECO:0000259" key="7">
    <source>
        <dbReference type="PROSITE" id="PS50850"/>
    </source>
</evidence>